<feature type="domain" description="BTB" evidence="1">
    <location>
        <begin position="222"/>
        <end position="285"/>
    </location>
</feature>
<accession>A0A813KII4</accession>
<gene>
    <name evidence="2" type="ORF">PGLA2088_LOCUS32763</name>
</gene>
<name>A0A813KII4_POLGL</name>
<dbReference type="Gene3D" id="3.30.710.10">
    <property type="entry name" value="Potassium Channel Kv1.1, Chain A"/>
    <property type="match status" value="1"/>
</dbReference>
<dbReference type="InterPro" id="IPR000210">
    <property type="entry name" value="BTB/POZ_dom"/>
</dbReference>
<evidence type="ECO:0000259" key="1">
    <source>
        <dbReference type="PROSITE" id="PS50097"/>
    </source>
</evidence>
<comment type="caution">
    <text evidence="2">The sequence shown here is derived from an EMBL/GenBank/DDBJ whole genome shotgun (WGS) entry which is preliminary data.</text>
</comment>
<dbReference type="Proteomes" id="UP000626109">
    <property type="component" value="Unassembled WGS sequence"/>
</dbReference>
<dbReference type="CDD" id="cd14733">
    <property type="entry name" value="BACK"/>
    <property type="match status" value="1"/>
</dbReference>
<sequence>DIFGSAEYSGGRLYIAAHTSTVEWRIEDFAVQRERAQGVCLDGPKFGPREPWQVFCHPDGRCFNQPQGGPPGVFLRYLGQHERVPAYATIEKKTLSGKFQVPENNARDAPFVVLFGRNEIEEWGVCKDFGLFDDAFGRELIGEALVLRARVTWIEPRADSLLPREVVSVRESMAGFAGAEGSLRADLAALWASRRASAPGLGAGPSGGPSANSGLGRGVPAPDLVLLSEGQRFEADRAILASRSAFFGAMLANRQFKEAEQREVELPDMPARALQSALRFMYTDECPDLQNCDEAEELLALASKLGVPGLLCLCSDYLRDSWLTVDNVVGLLRLADQHGGKSLRTEALAVVGANFDQVKNMPEWEELIQNGMNPLLIQDMLQAVQDASIFAGRASIKL</sequence>
<dbReference type="EMBL" id="CAJNNW010030368">
    <property type="protein sequence ID" value="CAE8703256.1"/>
    <property type="molecule type" value="Genomic_DNA"/>
</dbReference>
<dbReference type="SMART" id="SM00225">
    <property type="entry name" value="BTB"/>
    <property type="match status" value="1"/>
</dbReference>
<dbReference type="Pfam" id="PF00651">
    <property type="entry name" value="BTB"/>
    <property type="match status" value="1"/>
</dbReference>
<dbReference type="PROSITE" id="PS50097">
    <property type="entry name" value="BTB"/>
    <property type="match status" value="1"/>
</dbReference>
<dbReference type="PANTHER" id="PTHR24413">
    <property type="entry name" value="SPECKLE-TYPE POZ PROTEIN"/>
    <property type="match status" value="1"/>
</dbReference>
<organism evidence="2 3">
    <name type="scientific">Polarella glacialis</name>
    <name type="common">Dinoflagellate</name>
    <dbReference type="NCBI Taxonomy" id="89957"/>
    <lineage>
        <taxon>Eukaryota</taxon>
        <taxon>Sar</taxon>
        <taxon>Alveolata</taxon>
        <taxon>Dinophyceae</taxon>
        <taxon>Suessiales</taxon>
        <taxon>Suessiaceae</taxon>
        <taxon>Polarella</taxon>
    </lineage>
</organism>
<dbReference type="InterPro" id="IPR011333">
    <property type="entry name" value="SKP1/BTB/POZ_sf"/>
</dbReference>
<dbReference type="Gene3D" id="1.25.40.420">
    <property type="match status" value="1"/>
</dbReference>
<dbReference type="Pfam" id="PF07707">
    <property type="entry name" value="BACK"/>
    <property type="match status" value="1"/>
</dbReference>
<dbReference type="CDD" id="cd18186">
    <property type="entry name" value="BTB_POZ_ZBTB_KLHL-like"/>
    <property type="match status" value="1"/>
</dbReference>
<proteinExistence type="predicted"/>
<protein>
    <recommendedName>
        <fullName evidence="1">BTB domain-containing protein</fullName>
    </recommendedName>
</protein>
<reference evidence="2" key="1">
    <citation type="submission" date="2021-02" db="EMBL/GenBank/DDBJ databases">
        <authorList>
            <person name="Dougan E. K."/>
            <person name="Rhodes N."/>
            <person name="Thang M."/>
            <person name="Chan C."/>
        </authorList>
    </citation>
    <scope>NUCLEOTIDE SEQUENCE</scope>
</reference>
<dbReference type="InterPro" id="IPR011705">
    <property type="entry name" value="BACK"/>
</dbReference>
<evidence type="ECO:0000313" key="2">
    <source>
        <dbReference type="EMBL" id="CAE8703256.1"/>
    </source>
</evidence>
<evidence type="ECO:0000313" key="3">
    <source>
        <dbReference type="Proteomes" id="UP000626109"/>
    </source>
</evidence>
<dbReference type="AlphaFoldDB" id="A0A813KII4"/>
<feature type="non-terminal residue" evidence="2">
    <location>
        <position position="1"/>
    </location>
</feature>
<dbReference type="SUPFAM" id="SSF54695">
    <property type="entry name" value="POZ domain"/>
    <property type="match status" value="1"/>
</dbReference>